<name>A0AAV7FAJ8_ARIFI</name>
<protein>
    <submittedName>
        <fullName evidence="2">Uncharacterized protein</fullName>
    </submittedName>
</protein>
<sequence length="260" mass="29201">MYPSFLQEEDQNAAGEWREMVAQRSESRNANYLVARWIRTACEGGRKFYTPLGLGSRDPPDTRSVEQYGTPARESKEGNSHIVISPSLILETLLSKPFGNSRISLKSKIIVNAIHKCHDMLIKIFPHIPLTCFLINSCPKRLITRLSGRAYGRYIIYHVFFIIYLVTSKPKPPRPNITSTPSLFAWDGEGDALRNESYVPPAIPPKIGDRRSRLRGGDSDSNEAFRAGTVEAESLPLHVYNVVVTPYTGVGRHLHLAILQ</sequence>
<evidence type="ECO:0000313" key="3">
    <source>
        <dbReference type="Proteomes" id="UP000825729"/>
    </source>
</evidence>
<evidence type="ECO:0000313" key="2">
    <source>
        <dbReference type="EMBL" id="KAG9458220.1"/>
    </source>
</evidence>
<accession>A0AAV7FAJ8</accession>
<feature type="region of interest" description="Disordered" evidence="1">
    <location>
        <begin position="52"/>
        <end position="77"/>
    </location>
</feature>
<dbReference type="EMBL" id="JAINDJ010000002">
    <property type="protein sequence ID" value="KAG9458220.1"/>
    <property type="molecule type" value="Genomic_DNA"/>
</dbReference>
<dbReference type="Proteomes" id="UP000825729">
    <property type="component" value="Unassembled WGS sequence"/>
</dbReference>
<evidence type="ECO:0000256" key="1">
    <source>
        <dbReference type="SAM" id="MobiDB-lite"/>
    </source>
</evidence>
<keyword evidence="3" id="KW-1185">Reference proteome</keyword>
<proteinExistence type="predicted"/>
<organism evidence="2 3">
    <name type="scientific">Aristolochia fimbriata</name>
    <name type="common">White veined hardy Dutchman's pipe vine</name>
    <dbReference type="NCBI Taxonomy" id="158543"/>
    <lineage>
        <taxon>Eukaryota</taxon>
        <taxon>Viridiplantae</taxon>
        <taxon>Streptophyta</taxon>
        <taxon>Embryophyta</taxon>
        <taxon>Tracheophyta</taxon>
        <taxon>Spermatophyta</taxon>
        <taxon>Magnoliopsida</taxon>
        <taxon>Magnoliidae</taxon>
        <taxon>Piperales</taxon>
        <taxon>Aristolochiaceae</taxon>
        <taxon>Aristolochia</taxon>
    </lineage>
</organism>
<feature type="compositionally biased region" description="Basic and acidic residues" evidence="1">
    <location>
        <begin position="207"/>
        <end position="218"/>
    </location>
</feature>
<dbReference type="AlphaFoldDB" id="A0AAV7FAJ8"/>
<comment type="caution">
    <text evidence="2">The sequence shown here is derived from an EMBL/GenBank/DDBJ whole genome shotgun (WGS) entry which is preliminary data.</text>
</comment>
<reference evidence="2 3" key="1">
    <citation type="submission" date="2021-07" db="EMBL/GenBank/DDBJ databases">
        <title>The Aristolochia fimbriata genome: insights into angiosperm evolution, floral development and chemical biosynthesis.</title>
        <authorList>
            <person name="Jiao Y."/>
        </authorList>
    </citation>
    <scope>NUCLEOTIDE SEQUENCE [LARGE SCALE GENOMIC DNA]</scope>
    <source>
        <strain evidence="2">IBCAS-2021</strain>
        <tissue evidence="2">Leaf</tissue>
    </source>
</reference>
<feature type="region of interest" description="Disordered" evidence="1">
    <location>
        <begin position="203"/>
        <end position="222"/>
    </location>
</feature>
<gene>
    <name evidence="2" type="ORF">H6P81_002728</name>
</gene>